<dbReference type="Proteomes" id="UP000789901">
    <property type="component" value="Unassembled WGS sequence"/>
</dbReference>
<evidence type="ECO:0000313" key="2">
    <source>
        <dbReference type="Proteomes" id="UP000789901"/>
    </source>
</evidence>
<proteinExistence type="predicted"/>
<protein>
    <submittedName>
        <fullName evidence="1">45570_t:CDS:1</fullName>
    </submittedName>
</protein>
<organism evidence="1 2">
    <name type="scientific">Gigaspora margarita</name>
    <dbReference type="NCBI Taxonomy" id="4874"/>
    <lineage>
        <taxon>Eukaryota</taxon>
        <taxon>Fungi</taxon>
        <taxon>Fungi incertae sedis</taxon>
        <taxon>Mucoromycota</taxon>
        <taxon>Glomeromycotina</taxon>
        <taxon>Glomeromycetes</taxon>
        <taxon>Diversisporales</taxon>
        <taxon>Gigasporaceae</taxon>
        <taxon>Gigaspora</taxon>
    </lineage>
</organism>
<keyword evidence="2" id="KW-1185">Reference proteome</keyword>
<evidence type="ECO:0000313" key="1">
    <source>
        <dbReference type="EMBL" id="CAG8484103.1"/>
    </source>
</evidence>
<name>A0ABM8VZ72_GIGMA</name>
<reference evidence="1 2" key="1">
    <citation type="submission" date="2021-06" db="EMBL/GenBank/DDBJ databases">
        <authorList>
            <person name="Kallberg Y."/>
            <person name="Tangrot J."/>
            <person name="Rosling A."/>
        </authorList>
    </citation>
    <scope>NUCLEOTIDE SEQUENCE [LARGE SCALE GENOMIC DNA]</scope>
    <source>
        <strain evidence="1 2">120-4 pot B 10/14</strain>
    </source>
</reference>
<comment type="caution">
    <text evidence="1">The sequence shown here is derived from an EMBL/GenBank/DDBJ whole genome shotgun (WGS) entry which is preliminary data.</text>
</comment>
<accession>A0ABM8VZ72</accession>
<gene>
    <name evidence="1" type="ORF">GMARGA_LOCUS1389</name>
</gene>
<dbReference type="EMBL" id="CAJVQB010000357">
    <property type="protein sequence ID" value="CAG8484103.1"/>
    <property type="molecule type" value="Genomic_DNA"/>
</dbReference>
<sequence>MPIEYDTKDIEFGDNIASIQNGLIYWKQRSGFRKIVCNEPFKENKNKLIKKKIEDNILLGPNATNKSK</sequence>